<dbReference type="Pfam" id="PF14223">
    <property type="entry name" value="Retrotran_gag_2"/>
    <property type="match status" value="1"/>
</dbReference>
<dbReference type="EMBL" id="KI632139">
    <property type="protein sequence ID" value="EYU24184.1"/>
    <property type="molecule type" value="Genomic_DNA"/>
</dbReference>
<reference evidence="1 2" key="1">
    <citation type="journal article" date="2013" name="Proc. Natl. Acad. Sci. U.S.A.">
        <title>Fine-scale variation in meiotic recombination in Mimulus inferred from population shotgun sequencing.</title>
        <authorList>
            <person name="Hellsten U."/>
            <person name="Wright K.M."/>
            <person name="Jenkins J."/>
            <person name="Shu S."/>
            <person name="Yuan Y."/>
            <person name="Wessler S.R."/>
            <person name="Schmutz J."/>
            <person name="Willis J.H."/>
            <person name="Rokhsar D.S."/>
        </authorList>
    </citation>
    <scope>NUCLEOTIDE SEQUENCE [LARGE SCALE GENOMIC DNA]</scope>
    <source>
        <strain evidence="2">cv. DUN x IM62</strain>
    </source>
</reference>
<evidence type="ECO:0000313" key="2">
    <source>
        <dbReference type="Proteomes" id="UP000030748"/>
    </source>
</evidence>
<dbReference type="Proteomes" id="UP000030748">
    <property type="component" value="Unassembled WGS sequence"/>
</dbReference>
<evidence type="ECO:0000313" key="1">
    <source>
        <dbReference type="EMBL" id="EYU24184.1"/>
    </source>
</evidence>
<keyword evidence="2" id="KW-1185">Reference proteome</keyword>
<dbReference type="PANTHER" id="PTHR47481">
    <property type="match status" value="1"/>
</dbReference>
<organism evidence="1 2">
    <name type="scientific">Erythranthe guttata</name>
    <name type="common">Yellow monkey flower</name>
    <name type="synonym">Mimulus guttatus</name>
    <dbReference type="NCBI Taxonomy" id="4155"/>
    <lineage>
        <taxon>Eukaryota</taxon>
        <taxon>Viridiplantae</taxon>
        <taxon>Streptophyta</taxon>
        <taxon>Embryophyta</taxon>
        <taxon>Tracheophyta</taxon>
        <taxon>Spermatophyta</taxon>
        <taxon>Magnoliopsida</taxon>
        <taxon>eudicotyledons</taxon>
        <taxon>Gunneridae</taxon>
        <taxon>Pentapetalae</taxon>
        <taxon>asterids</taxon>
        <taxon>lamiids</taxon>
        <taxon>Lamiales</taxon>
        <taxon>Phrymaceae</taxon>
        <taxon>Erythranthe</taxon>
    </lineage>
</organism>
<name>A0A022Q992_ERYGU</name>
<proteinExistence type="predicted"/>
<accession>A0A022Q992</accession>
<dbReference type="AlphaFoldDB" id="A0A022Q992"/>
<dbReference type="STRING" id="4155.A0A022Q992"/>
<dbReference type="PANTHER" id="PTHR47481:SF43">
    <property type="entry name" value="RETROTRANSPOSON COPIA-LIKE N-TERMINAL DOMAIN-CONTAINING PROTEIN"/>
    <property type="match status" value="1"/>
</dbReference>
<feature type="non-terminal residue" evidence="1">
    <location>
        <position position="131"/>
    </location>
</feature>
<sequence>MASADSTIASTVVGAPLSKKAWDLLHTLFANKSQTRIFSLRHHLTKISSDSKSIAEYLREIKFIPDEIATAGSPISTEELIVKILSGLGPEYRAISAAIRARGTPITCKEEFFLKENEGKGFLPEHQVRTR</sequence>
<protein>
    <submittedName>
        <fullName evidence="1">Uncharacterized protein</fullName>
    </submittedName>
</protein>
<gene>
    <name evidence="1" type="ORF">MIMGU_mgv1a019644mg</name>
</gene>